<reference evidence="8 9" key="1">
    <citation type="journal article" date="2012" name="Genet. Mol. Biol.">
        <title>Analysis of 16S rRNA and mxaF genes revealing insights into Methylobacterium niche-specific plant association.</title>
        <authorList>
            <person name="Dourado M.N."/>
            <person name="Andreote F.D."/>
            <person name="Dini-Andreote F."/>
            <person name="Conti R."/>
            <person name="Araujo J.M."/>
            <person name="Araujo W.L."/>
        </authorList>
    </citation>
    <scope>NUCLEOTIDE SEQUENCE [LARGE SCALE GENOMIC DNA]</scope>
    <source>
        <strain evidence="8 9">SR1.6/6</strain>
    </source>
</reference>
<dbReference type="NCBIfam" id="TIGR01730">
    <property type="entry name" value="RND_mfp"/>
    <property type="match status" value="1"/>
</dbReference>
<keyword evidence="3" id="KW-0813">Transport</keyword>
<feature type="domain" description="CusB-like beta-barrel" evidence="6">
    <location>
        <begin position="257"/>
        <end position="329"/>
    </location>
</feature>
<evidence type="ECO:0000256" key="3">
    <source>
        <dbReference type="ARBA" id="ARBA00022448"/>
    </source>
</evidence>
<comment type="similarity">
    <text evidence="2">Belongs to the membrane fusion protein (MFP) (TC 8.A.1) family.</text>
</comment>
<dbReference type="SUPFAM" id="SSF111369">
    <property type="entry name" value="HlyD-like secretion proteins"/>
    <property type="match status" value="1"/>
</dbReference>
<comment type="subcellular location">
    <subcellularLocation>
        <location evidence="1">Cell envelope</location>
    </subcellularLocation>
</comment>
<evidence type="ECO:0000256" key="4">
    <source>
        <dbReference type="SAM" id="Coils"/>
    </source>
</evidence>
<evidence type="ECO:0000256" key="2">
    <source>
        <dbReference type="ARBA" id="ARBA00009477"/>
    </source>
</evidence>
<evidence type="ECO:0000259" key="7">
    <source>
        <dbReference type="Pfam" id="PF25967"/>
    </source>
</evidence>
<sequence>MAHADLPPPRKRPFLVAALALGSALGLGGWHHWQTYQASLVTQAETADFVPTVRTLSATEDDRPMTLTLPGQTEAFDHADIFARATGYIAERRVDIGSRVKKGDLLVRIAAPDLDQQARQAEAQLGQFQAQLAVARADVEQAKANVTLANATDARTSTLAGQGWASKQNADQTRAGMLTATAALTAADAKVQVAEANITAQQAKVDRLRTLTTFENVVAPFDGVVTARMVDVGDLVHADTGGGTPLFSIDSTDILRVSVQVPQSAAVGIHDGVQARVRVAQMPDRAFDGTVSRSSVALRSSVRTLDTEVDVKNPDGVLRPGLYVAVTFAVPRTHPRVTVPSEALIFDATGTRVAVVQPDDTVQLRSITIARDLGTRLELRSGLKSGETVVLNPPATLQDGARVVSKGGSASEAPIAKLSEQASAE</sequence>
<feature type="domain" description="Multidrug resistance protein MdtA-like C-terminal permuted SH3" evidence="7">
    <location>
        <begin position="337"/>
        <end position="391"/>
    </location>
</feature>
<organism evidence="8 9">
    <name type="scientific">Methylobacterium mesophilicum SR1.6/6</name>
    <dbReference type="NCBI Taxonomy" id="908290"/>
    <lineage>
        <taxon>Bacteria</taxon>
        <taxon>Pseudomonadati</taxon>
        <taxon>Pseudomonadota</taxon>
        <taxon>Alphaproteobacteria</taxon>
        <taxon>Hyphomicrobiales</taxon>
        <taxon>Methylobacteriaceae</taxon>
        <taxon>Methylobacterium</taxon>
    </lineage>
</organism>
<dbReference type="InterPro" id="IPR058625">
    <property type="entry name" value="MdtA-like_BSH"/>
</dbReference>
<dbReference type="Pfam" id="PF25917">
    <property type="entry name" value="BSH_RND"/>
    <property type="match status" value="1"/>
</dbReference>
<reference evidence="8 9" key="2">
    <citation type="journal article" date="2013" name="Genome Announc.">
        <title>Draft Genome Sequence of Methylobacterium mesophilicum Strain SR1.6/6, Isolated from Citrus sinensis.</title>
        <authorList>
            <person name="Marinho Almeida D."/>
            <person name="Dini-Andreote F."/>
            <person name="Camargo Neves A.A."/>
            <person name="Juca Ramos R.T."/>
            <person name="Andreote F.D."/>
            <person name="Carneiro A.R."/>
            <person name="Oliveira de Souza Lima A."/>
            <person name="Caracciolo Gomes de Sa P.H."/>
            <person name="Ribeiro Barbosa M.S."/>
            <person name="Araujo W.L."/>
            <person name="Silva A."/>
        </authorList>
    </citation>
    <scope>NUCLEOTIDE SEQUENCE [LARGE SCALE GENOMIC DNA]</scope>
    <source>
        <strain evidence="8 9">SR1.6/6</strain>
    </source>
</reference>
<gene>
    <name evidence="8" type="ORF">MMSR116_28160</name>
</gene>
<dbReference type="InterPro" id="IPR058792">
    <property type="entry name" value="Beta-barrel_RND_2"/>
</dbReference>
<dbReference type="Pfam" id="PF25954">
    <property type="entry name" value="Beta-barrel_RND_2"/>
    <property type="match status" value="1"/>
</dbReference>
<dbReference type="GO" id="GO:1990281">
    <property type="term" value="C:efflux pump complex"/>
    <property type="evidence" value="ECO:0007669"/>
    <property type="project" value="TreeGrafter"/>
</dbReference>
<dbReference type="PANTHER" id="PTHR30469:SF37">
    <property type="entry name" value="RAGD PROTEIN"/>
    <property type="match status" value="1"/>
</dbReference>
<dbReference type="Gene3D" id="2.40.50.100">
    <property type="match status" value="1"/>
</dbReference>
<dbReference type="OrthoDB" id="9806939at2"/>
<dbReference type="FunFam" id="2.40.30.170:FF:000010">
    <property type="entry name" value="Efflux RND transporter periplasmic adaptor subunit"/>
    <property type="match status" value="1"/>
</dbReference>
<keyword evidence="4" id="KW-0175">Coiled coil</keyword>
<dbReference type="Pfam" id="PF25967">
    <property type="entry name" value="RND-MFP_C"/>
    <property type="match status" value="1"/>
</dbReference>
<dbReference type="InterPro" id="IPR006143">
    <property type="entry name" value="RND_pump_MFP"/>
</dbReference>
<evidence type="ECO:0000313" key="9">
    <source>
        <dbReference type="Proteomes" id="UP000012488"/>
    </source>
</evidence>
<dbReference type="KEGG" id="mmes:MMSR116_28160"/>
<evidence type="ECO:0000313" key="8">
    <source>
        <dbReference type="EMBL" id="QGY06387.1"/>
    </source>
</evidence>
<dbReference type="Gene3D" id="2.40.30.170">
    <property type="match status" value="1"/>
</dbReference>
<dbReference type="Gene3D" id="2.40.420.20">
    <property type="match status" value="1"/>
</dbReference>
<name>A0A6B9FVI7_9HYPH</name>
<accession>A0A6B9FVI7</accession>
<feature type="coiled-coil region" evidence="4">
    <location>
        <begin position="111"/>
        <end position="145"/>
    </location>
</feature>
<protein>
    <submittedName>
        <fullName evidence="8">Efflux RND transporter periplasmic adaptor subunit</fullName>
    </submittedName>
</protein>
<dbReference type="PANTHER" id="PTHR30469">
    <property type="entry name" value="MULTIDRUG RESISTANCE PROTEIN MDTA"/>
    <property type="match status" value="1"/>
</dbReference>
<dbReference type="Proteomes" id="UP000012488">
    <property type="component" value="Chromosome"/>
</dbReference>
<dbReference type="GO" id="GO:0015562">
    <property type="term" value="F:efflux transmembrane transporter activity"/>
    <property type="evidence" value="ECO:0007669"/>
    <property type="project" value="TreeGrafter"/>
</dbReference>
<evidence type="ECO:0000259" key="6">
    <source>
        <dbReference type="Pfam" id="PF25954"/>
    </source>
</evidence>
<dbReference type="Gene3D" id="1.10.287.470">
    <property type="entry name" value="Helix hairpin bin"/>
    <property type="match status" value="1"/>
</dbReference>
<feature type="domain" description="Multidrug resistance protein MdtA-like barrel-sandwich hybrid" evidence="5">
    <location>
        <begin position="78"/>
        <end position="239"/>
    </location>
</feature>
<dbReference type="AlphaFoldDB" id="A0A6B9FVI7"/>
<dbReference type="InterPro" id="IPR058627">
    <property type="entry name" value="MdtA-like_C"/>
</dbReference>
<dbReference type="EMBL" id="CP043538">
    <property type="protein sequence ID" value="QGY06387.1"/>
    <property type="molecule type" value="Genomic_DNA"/>
</dbReference>
<proteinExistence type="inferred from homology"/>
<evidence type="ECO:0000259" key="5">
    <source>
        <dbReference type="Pfam" id="PF25917"/>
    </source>
</evidence>
<evidence type="ECO:0000256" key="1">
    <source>
        <dbReference type="ARBA" id="ARBA00004196"/>
    </source>
</evidence>